<dbReference type="EMBL" id="SRPR01000264">
    <property type="protein sequence ID" value="KAG5955347.1"/>
    <property type="molecule type" value="Genomic_DNA"/>
</dbReference>
<dbReference type="Pfam" id="PF02171">
    <property type="entry name" value="Piwi"/>
    <property type="match status" value="1"/>
</dbReference>
<dbReference type="InterPro" id="IPR014811">
    <property type="entry name" value="ArgoL1"/>
</dbReference>
<dbReference type="InterPro" id="IPR003165">
    <property type="entry name" value="Piwi"/>
</dbReference>
<dbReference type="Pfam" id="PF08699">
    <property type="entry name" value="ArgoL1"/>
    <property type="match status" value="1"/>
</dbReference>
<dbReference type="Pfam" id="PF16488">
    <property type="entry name" value="ArgoL2"/>
    <property type="match status" value="1"/>
</dbReference>
<organism evidence="5 6">
    <name type="scientific">Claviceps arundinis</name>
    <dbReference type="NCBI Taxonomy" id="1623583"/>
    <lineage>
        <taxon>Eukaryota</taxon>
        <taxon>Fungi</taxon>
        <taxon>Dikarya</taxon>
        <taxon>Ascomycota</taxon>
        <taxon>Pezizomycotina</taxon>
        <taxon>Sordariomycetes</taxon>
        <taxon>Hypocreomycetidae</taxon>
        <taxon>Hypocreales</taxon>
        <taxon>Clavicipitaceae</taxon>
        <taxon>Claviceps</taxon>
    </lineage>
</organism>
<proteinExistence type="inferred from homology"/>
<sequence>MLSLPTFILFRFRGTSFLAIGNFIESAVMSQQGTSPPSAAQGRPEPGETGWVEGLGVDPARGTTQQDKGNTRMELPPDAYILDDKKDTFALRGNKYNTEGSKAIVEVNQYRMTKFDYSKDIHQYDVIVSPDTGVKSALMKKIWQHESTKQALQKYMYQKWLFDGRKLAWAPCLVDKGEIRFTVDLDEGKTSPDGPSRNSNQFFIVLRATAQVQISAIRGYLDRKVQFNTSVQVALNFMDHLLRQWPSQHMVAIKRNFYPQGQKGRSLMDGYVLEVHKGTYASIRMSHNLVQGGTGLALNADVSNTVFWSGPQPVDQLVCNFLGVCERRWKGMNPASLAKELRPVRDRQGNWQASDAFKYMRKMRKLKFTIQHSNRVASDKVYTILDFAFDAKHGAEGATAKVVTFDHDGRKVTVADYYQQKYKANLKNAGLPLINAGKGGFIPMEFAIIQPMQRYTFKLNPEQTAAMIKIAVTRPKQRREDIEKNVAALQLSSDPYLKAYGVEFDSTFTKTEARILPAPVVHFGKDQADPKFSGRWDLRGKKFWKQNFAPLKNWGFIVMDNCVNFPQLQAFAKLFRTTFLGHGGLCPAEGLLLNVPGNVKGDVAQAIAWAHAEISKARGYTQLLFVVVGHKNSPHYERLKKSADCRFGILSQVVNASAVVSNNGQYHSNVCLKVNAKLGGATARTMPPWKAQTTYFPKDRPTMIIGVDISHGAPDGKTPSTAAMTMAVDRDALRYAAVVESNGYRVEMLTAANVHFMIGTLSKYWMAGHDGAFPKHIIYFRDGVSEDQFAHVIDQEIRQIKLYLRERAPTLPMPKFTVIVATKRHHIRFFPQRGKGDRNDNPLPGTLVEREVTHPFMWDFYLSSHVAIQGTARPVHYHVILDEMGVPVNDLQKMIYQQCYSYARSTTPVSLHPAVYYAHLAGARARAHENIATSEGFRAGPKGHELIRDQVAKGQDKKAGVEDLRGMEAPPLLPLGGRPEANNPPADGEMRQRDFIRGTMWYI</sequence>
<dbReference type="Proteomes" id="UP000742024">
    <property type="component" value="Unassembled WGS sequence"/>
</dbReference>
<dbReference type="Pfam" id="PF16486">
    <property type="entry name" value="ArgoN"/>
    <property type="match status" value="1"/>
</dbReference>
<dbReference type="SMART" id="SM00949">
    <property type="entry name" value="PAZ"/>
    <property type="match status" value="1"/>
</dbReference>
<dbReference type="InterPro" id="IPR003100">
    <property type="entry name" value="PAZ_dom"/>
</dbReference>
<comment type="caution">
    <text evidence="5">The sequence shown here is derived from an EMBL/GenBank/DDBJ whole genome shotgun (WGS) entry which is preliminary data.</text>
</comment>
<dbReference type="InterPro" id="IPR036397">
    <property type="entry name" value="RNaseH_sf"/>
</dbReference>
<dbReference type="Gene3D" id="2.170.260.10">
    <property type="entry name" value="paz domain"/>
    <property type="match status" value="1"/>
</dbReference>
<dbReference type="SMART" id="SM01163">
    <property type="entry name" value="DUF1785"/>
    <property type="match status" value="1"/>
</dbReference>
<dbReference type="Pfam" id="PF02170">
    <property type="entry name" value="PAZ"/>
    <property type="match status" value="1"/>
</dbReference>
<dbReference type="PROSITE" id="PS50821">
    <property type="entry name" value="PAZ"/>
    <property type="match status" value="1"/>
</dbReference>
<dbReference type="InterPro" id="IPR045246">
    <property type="entry name" value="Piwi_ago-like"/>
</dbReference>
<comment type="similarity">
    <text evidence="1">Belongs to the argonaute family.</text>
</comment>
<dbReference type="Gene3D" id="3.30.420.10">
    <property type="entry name" value="Ribonuclease H-like superfamily/Ribonuclease H"/>
    <property type="match status" value="1"/>
</dbReference>
<dbReference type="Gene3D" id="3.40.50.2300">
    <property type="match status" value="1"/>
</dbReference>
<keyword evidence="6" id="KW-1185">Reference proteome</keyword>
<accession>A0ABQ7P6L3</accession>
<dbReference type="CDD" id="cd02846">
    <property type="entry name" value="PAZ_argonaute_like"/>
    <property type="match status" value="1"/>
</dbReference>
<reference evidence="5 6" key="1">
    <citation type="journal article" date="2020" name="bioRxiv">
        <title>Whole genome comparisons of ergot fungi reveals the divergence and evolution of species within the genus Claviceps are the result of varying mechanisms driving genome evolution and host range expansion.</title>
        <authorList>
            <person name="Wyka S.A."/>
            <person name="Mondo S.J."/>
            <person name="Liu M."/>
            <person name="Dettman J."/>
            <person name="Nalam V."/>
            <person name="Broders K.D."/>
        </authorList>
    </citation>
    <scope>NUCLEOTIDE SEQUENCE [LARGE SCALE GENOMIC DNA]</scope>
    <source>
        <strain evidence="5 6">LM583</strain>
    </source>
</reference>
<dbReference type="CDD" id="cd04657">
    <property type="entry name" value="Piwi_ago-like"/>
    <property type="match status" value="1"/>
</dbReference>
<feature type="region of interest" description="Disordered" evidence="2">
    <location>
        <begin position="967"/>
        <end position="991"/>
    </location>
</feature>
<name>A0ABQ7P6L3_9HYPO</name>
<evidence type="ECO:0008006" key="7">
    <source>
        <dbReference type="Google" id="ProtNLM"/>
    </source>
</evidence>
<dbReference type="PROSITE" id="PS50822">
    <property type="entry name" value="PIWI"/>
    <property type="match status" value="1"/>
</dbReference>
<dbReference type="InterPro" id="IPR012337">
    <property type="entry name" value="RNaseH-like_sf"/>
</dbReference>
<protein>
    <recommendedName>
        <fullName evidence="7">Eukaryotic translation initiation factor 2c</fullName>
    </recommendedName>
</protein>
<dbReference type="InterPro" id="IPR036085">
    <property type="entry name" value="PAZ_dom_sf"/>
</dbReference>
<dbReference type="SUPFAM" id="SSF53098">
    <property type="entry name" value="Ribonuclease H-like"/>
    <property type="match status" value="1"/>
</dbReference>
<feature type="region of interest" description="Disordered" evidence="2">
    <location>
        <begin position="32"/>
        <end position="76"/>
    </location>
</feature>
<gene>
    <name evidence="5" type="ORF">E4U57_003534</name>
</gene>
<evidence type="ECO:0000259" key="4">
    <source>
        <dbReference type="PROSITE" id="PS50822"/>
    </source>
</evidence>
<evidence type="ECO:0000313" key="6">
    <source>
        <dbReference type="Proteomes" id="UP000742024"/>
    </source>
</evidence>
<dbReference type="SMART" id="SM00950">
    <property type="entry name" value="Piwi"/>
    <property type="match status" value="1"/>
</dbReference>
<feature type="domain" description="Piwi" evidence="4">
    <location>
        <begin position="623"/>
        <end position="930"/>
    </location>
</feature>
<dbReference type="SUPFAM" id="SSF101690">
    <property type="entry name" value="PAZ domain"/>
    <property type="match status" value="1"/>
</dbReference>
<dbReference type="PANTHER" id="PTHR22891">
    <property type="entry name" value="EUKARYOTIC TRANSLATION INITIATION FACTOR 2C"/>
    <property type="match status" value="1"/>
</dbReference>
<dbReference type="InterPro" id="IPR032472">
    <property type="entry name" value="ArgoL2"/>
</dbReference>
<evidence type="ECO:0000256" key="2">
    <source>
        <dbReference type="SAM" id="MobiDB-lite"/>
    </source>
</evidence>
<evidence type="ECO:0000313" key="5">
    <source>
        <dbReference type="EMBL" id="KAG5955347.1"/>
    </source>
</evidence>
<dbReference type="InterPro" id="IPR032474">
    <property type="entry name" value="Argonaute_N"/>
</dbReference>
<feature type="domain" description="PAZ" evidence="3">
    <location>
        <begin position="343"/>
        <end position="451"/>
    </location>
</feature>
<evidence type="ECO:0000256" key="1">
    <source>
        <dbReference type="RuleBase" id="RU361178"/>
    </source>
</evidence>
<evidence type="ECO:0000259" key="3">
    <source>
        <dbReference type="PROSITE" id="PS50821"/>
    </source>
</evidence>